<protein>
    <submittedName>
        <fullName evidence="6">LysR family transcriptional regulator</fullName>
    </submittedName>
</protein>
<dbReference type="EMBL" id="SSSM01000005">
    <property type="protein sequence ID" value="THG30107.1"/>
    <property type="molecule type" value="Genomic_DNA"/>
</dbReference>
<keyword evidence="4" id="KW-0804">Transcription</keyword>
<dbReference type="InterPro" id="IPR000847">
    <property type="entry name" value="LysR_HTH_N"/>
</dbReference>
<proteinExistence type="inferred from homology"/>
<name>A0A4V3WT20_9MICO</name>
<dbReference type="Pfam" id="PF03466">
    <property type="entry name" value="LysR_substrate"/>
    <property type="match status" value="1"/>
</dbReference>
<dbReference type="InterPro" id="IPR036390">
    <property type="entry name" value="WH_DNA-bd_sf"/>
</dbReference>
<dbReference type="SUPFAM" id="SSF53850">
    <property type="entry name" value="Periplasmic binding protein-like II"/>
    <property type="match status" value="1"/>
</dbReference>
<accession>A0A4V3WT20</accession>
<dbReference type="GO" id="GO:0032993">
    <property type="term" value="C:protein-DNA complex"/>
    <property type="evidence" value="ECO:0007669"/>
    <property type="project" value="TreeGrafter"/>
</dbReference>
<keyword evidence="2" id="KW-0805">Transcription regulation</keyword>
<evidence type="ECO:0000256" key="4">
    <source>
        <dbReference type="ARBA" id="ARBA00023163"/>
    </source>
</evidence>
<organism evidence="6 7">
    <name type="scientific">Naasia lichenicola</name>
    <dbReference type="NCBI Taxonomy" id="2565933"/>
    <lineage>
        <taxon>Bacteria</taxon>
        <taxon>Bacillati</taxon>
        <taxon>Actinomycetota</taxon>
        <taxon>Actinomycetes</taxon>
        <taxon>Micrococcales</taxon>
        <taxon>Microbacteriaceae</taxon>
        <taxon>Naasia</taxon>
    </lineage>
</organism>
<dbReference type="Proteomes" id="UP000309133">
    <property type="component" value="Unassembled WGS sequence"/>
</dbReference>
<keyword evidence="7" id="KW-1185">Reference proteome</keyword>
<dbReference type="SUPFAM" id="SSF46785">
    <property type="entry name" value="Winged helix' DNA-binding domain"/>
    <property type="match status" value="1"/>
</dbReference>
<dbReference type="GO" id="GO:0003700">
    <property type="term" value="F:DNA-binding transcription factor activity"/>
    <property type="evidence" value="ECO:0007669"/>
    <property type="project" value="InterPro"/>
</dbReference>
<keyword evidence="3" id="KW-0238">DNA-binding</keyword>
<dbReference type="Gene3D" id="3.40.190.10">
    <property type="entry name" value="Periplasmic binding protein-like II"/>
    <property type="match status" value="2"/>
</dbReference>
<gene>
    <name evidence="6" type="ORF">E6C64_15850</name>
</gene>
<sequence>MLVSLSFTLRQLEHFDAIASEGSLTAAAARCHLSAAALALSLSELERHLGQQLFVRRKGRGVTIAPAGARLLAQARQLLATADALAADASQDSAELMGRFAIGCFSTLSPFFLPGVMDGFRREHPGLDLEFVAEATAPELQDGLLQGRLDAAVMYGVDVSTQLEFDPLHEYRPYVIVSERHPLAGKGPIQLSELAGEPLIQLDLQPSQENTEYIFKSMGLPPAVRHSTTNYELARCLVGRGLGYSVLIQRPASQLTYDGHAVAIIELAGDVPSAVVGLARPHGAPRTAKYMTLREFLLGSSNPHGPGG</sequence>
<evidence type="ECO:0000256" key="2">
    <source>
        <dbReference type="ARBA" id="ARBA00023015"/>
    </source>
</evidence>
<reference evidence="6 7" key="1">
    <citation type="submission" date="2019-04" db="EMBL/GenBank/DDBJ databases">
        <authorList>
            <person name="Jiang L."/>
        </authorList>
    </citation>
    <scope>NUCLEOTIDE SEQUENCE [LARGE SCALE GENOMIC DNA]</scope>
    <source>
        <strain evidence="6 7">YIM 131853</strain>
    </source>
</reference>
<evidence type="ECO:0000313" key="7">
    <source>
        <dbReference type="Proteomes" id="UP000309133"/>
    </source>
</evidence>
<dbReference type="PANTHER" id="PTHR30346">
    <property type="entry name" value="TRANSCRIPTIONAL DUAL REGULATOR HCAR-RELATED"/>
    <property type="match status" value="1"/>
</dbReference>
<dbReference type="AlphaFoldDB" id="A0A4V3WT20"/>
<comment type="caution">
    <text evidence="6">The sequence shown here is derived from an EMBL/GenBank/DDBJ whole genome shotgun (WGS) entry which is preliminary data.</text>
</comment>
<evidence type="ECO:0000256" key="1">
    <source>
        <dbReference type="ARBA" id="ARBA00009437"/>
    </source>
</evidence>
<dbReference type="GO" id="GO:0003677">
    <property type="term" value="F:DNA binding"/>
    <property type="evidence" value="ECO:0007669"/>
    <property type="project" value="UniProtKB-KW"/>
</dbReference>
<evidence type="ECO:0000313" key="6">
    <source>
        <dbReference type="EMBL" id="THG30107.1"/>
    </source>
</evidence>
<dbReference type="InterPro" id="IPR036388">
    <property type="entry name" value="WH-like_DNA-bd_sf"/>
</dbReference>
<dbReference type="Gene3D" id="1.10.10.10">
    <property type="entry name" value="Winged helix-like DNA-binding domain superfamily/Winged helix DNA-binding domain"/>
    <property type="match status" value="1"/>
</dbReference>
<evidence type="ECO:0000259" key="5">
    <source>
        <dbReference type="PROSITE" id="PS50931"/>
    </source>
</evidence>
<dbReference type="InterPro" id="IPR005119">
    <property type="entry name" value="LysR_subst-bd"/>
</dbReference>
<feature type="domain" description="HTH lysR-type" evidence="5">
    <location>
        <begin position="7"/>
        <end position="63"/>
    </location>
</feature>
<evidence type="ECO:0000256" key="3">
    <source>
        <dbReference type="ARBA" id="ARBA00023125"/>
    </source>
</evidence>
<dbReference type="Pfam" id="PF00126">
    <property type="entry name" value="HTH_1"/>
    <property type="match status" value="1"/>
</dbReference>
<dbReference type="PROSITE" id="PS50931">
    <property type="entry name" value="HTH_LYSR"/>
    <property type="match status" value="1"/>
</dbReference>
<comment type="similarity">
    <text evidence="1">Belongs to the LysR transcriptional regulatory family.</text>
</comment>
<dbReference type="PANTHER" id="PTHR30346:SF0">
    <property type="entry name" value="HCA OPERON TRANSCRIPTIONAL ACTIVATOR HCAR"/>
    <property type="match status" value="1"/>
</dbReference>